<proteinExistence type="predicted"/>
<dbReference type="RefSeq" id="WP_107656989.1">
    <property type="nucleotide sequence ID" value="NZ_BJXA01000002.1"/>
</dbReference>
<feature type="region of interest" description="Disordered" evidence="1">
    <location>
        <begin position="1"/>
        <end position="82"/>
    </location>
</feature>
<organism evidence="2 3">
    <name type="scientific">Nocardia ninae NBRC 108245</name>
    <dbReference type="NCBI Taxonomy" id="1210091"/>
    <lineage>
        <taxon>Bacteria</taxon>
        <taxon>Bacillati</taxon>
        <taxon>Actinomycetota</taxon>
        <taxon>Actinomycetes</taxon>
        <taxon>Mycobacteriales</taxon>
        <taxon>Nocardiaceae</taxon>
        <taxon>Nocardia</taxon>
    </lineage>
</organism>
<comment type="caution">
    <text evidence="2">The sequence shown here is derived from an EMBL/GenBank/DDBJ whole genome shotgun (WGS) entry which is preliminary data.</text>
</comment>
<dbReference type="AlphaFoldDB" id="A0A511M6D1"/>
<dbReference type="SUPFAM" id="SSF69047">
    <property type="entry name" value="Hypothetical protein YjbJ"/>
    <property type="match status" value="1"/>
</dbReference>
<evidence type="ECO:0000313" key="2">
    <source>
        <dbReference type="EMBL" id="GEM36181.1"/>
    </source>
</evidence>
<accession>A0A511M6D1</accession>
<sequence>MSEQGSGPREGVEGVVEDVKGKAKEAAGVVTGDENLKGEGQAQQDKAESEREAAAKEAAAEKARAEANVDEARQASHQHDGQ</sequence>
<evidence type="ECO:0000256" key="1">
    <source>
        <dbReference type="SAM" id="MobiDB-lite"/>
    </source>
</evidence>
<dbReference type="InterPro" id="IPR036629">
    <property type="entry name" value="YjbJ_sf"/>
</dbReference>
<dbReference type="EMBL" id="BJXA01000002">
    <property type="protein sequence ID" value="GEM36181.1"/>
    <property type="molecule type" value="Genomic_DNA"/>
</dbReference>
<protein>
    <recommendedName>
        <fullName evidence="4">CsbD family protein</fullName>
    </recommendedName>
</protein>
<feature type="compositionally biased region" description="Basic and acidic residues" evidence="1">
    <location>
        <begin position="45"/>
        <end position="82"/>
    </location>
</feature>
<name>A0A511M6D1_9NOCA</name>
<evidence type="ECO:0008006" key="4">
    <source>
        <dbReference type="Google" id="ProtNLM"/>
    </source>
</evidence>
<gene>
    <name evidence="2" type="ORF">NN4_07000</name>
</gene>
<keyword evidence="3" id="KW-1185">Reference proteome</keyword>
<evidence type="ECO:0000313" key="3">
    <source>
        <dbReference type="Proteomes" id="UP000321424"/>
    </source>
</evidence>
<reference evidence="2 3" key="1">
    <citation type="submission" date="2019-07" db="EMBL/GenBank/DDBJ databases">
        <title>Whole genome shotgun sequence of Nocardia ninae NBRC 108245.</title>
        <authorList>
            <person name="Hosoyama A."/>
            <person name="Uohara A."/>
            <person name="Ohji S."/>
            <person name="Ichikawa N."/>
        </authorList>
    </citation>
    <scope>NUCLEOTIDE SEQUENCE [LARGE SCALE GENOMIC DNA]</scope>
    <source>
        <strain evidence="2 3">NBRC 108245</strain>
    </source>
</reference>
<dbReference type="Proteomes" id="UP000321424">
    <property type="component" value="Unassembled WGS sequence"/>
</dbReference>